<dbReference type="OrthoDB" id="9813814at2"/>
<dbReference type="RefSeq" id="WP_067564368.1">
    <property type="nucleotide sequence ID" value="NZ_LSUQ01000020.1"/>
</dbReference>
<dbReference type="SMART" id="SM01005">
    <property type="entry name" value="Ala_racemase_C"/>
    <property type="match status" value="1"/>
</dbReference>
<dbReference type="GO" id="GO:0008784">
    <property type="term" value="F:alanine racemase activity"/>
    <property type="evidence" value="ECO:0007669"/>
    <property type="project" value="UniProtKB-UniRule"/>
</dbReference>
<organism evidence="9 11">
    <name type="scientific">Ferroacidibacillus organovorans</name>
    <dbReference type="NCBI Taxonomy" id="1765683"/>
    <lineage>
        <taxon>Bacteria</taxon>
        <taxon>Bacillati</taxon>
        <taxon>Bacillota</taxon>
        <taxon>Bacilli</taxon>
        <taxon>Bacillales</taxon>
        <taxon>Alicyclobacillaceae</taxon>
        <taxon>Ferroacidibacillus</taxon>
    </lineage>
</organism>
<name>A0A162TX70_9BACL</name>
<feature type="active site" description="Proton acceptor; specific for L-alanine" evidence="4">
    <location>
        <position position="271"/>
    </location>
</feature>
<feature type="active site" description="Proton acceptor; specific for D-alanine" evidence="4">
    <location>
        <position position="43"/>
    </location>
</feature>
<comment type="catalytic activity">
    <reaction evidence="4">
        <text>L-alanine = D-alanine</text>
        <dbReference type="Rhea" id="RHEA:20249"/>
        <dbReference type="ChEBI" id="CHEBI:57416"/>
        <dbReference type="ChEBI" id="CHEBI:57972"/>
        <dbReference type="EC" id="5.1.1.1"/>
    </reaction>
</comment>
<dbReference type="EMBL" id="MWPS01000001">
    <property type="protein sequence ID" value="OPG17707.1"/>
    <property type="molecule type" value="Genomic_DNA"/>
</dbReference>
<evidence type="ECO:0000256" key="2">
    <source>
        <dbReference type="ARBA" id="ARBA00022898"/>
    </source>
</evidence>
<dbReference type="STRING" id="1765683.B2M26_00750"/>
<evidence type="ECO:0000313" key="10">
    <source>
        <dbReference type="Proteomes" id="UP000077421"/>
    </source>
</evidence>
<dbReference type="CDD" id="cd00430">
    <property type="entry name" value="PLPDE_III_AR"/>
    <property type="match status" value="1"/>
</dbReference>
<keyword evidence="3 4" id="KW-0413">Isomerase</keyword>
<dbReference type="Pfam" id="PF00842">
    <property type="entry name" value="Ala_racemase_C"/>
    <property type="match status" value="1"/>
</dbReference>
<dbReference type="InterPro" id="IPR029066">
    <property type="entry name" value="PLP-binding_barrel"/>
</dbReference>
<feature type="binding site" evidence="4 6">
    <location>
        <position position="319"/>
    </location>
    <ligand>
        <name>substrate</name>
    </ligand>
</feature>
<reference evidence="8 10" key="1">
    <citation type="submission" date="2016-02" db="EMBL/GenBank/DDBJ databases">
        <title>Draft genome sequence of Acidibacillus ferrooxidans SLC66.</title>
        <authorList>
            <person name="Oliveira G."/>
            <person name="Nancucheo I."/>
            <person name="Dall'Agnol H."/>
            <person name="Johnson B."/>
            <person name="Oliveira R."/>
            <person name="Nunes G.L."/>
            <person name="Tzotzos G."/>
            <person name="Orellana S.C."/>
            <person name="Salim A.C."/>
            <person name="Araujo F.M."/>
        </authorList>
    </citation>
    <scope>NUCLEOTIDE SEQUENCE [LARGE SCALE GENOMIC DNA]</scope>
    <source>
        <strain evidence="8 10">SLC66</strain>
    </source>
</reference>
<evidence type="ECO:0000256" key="6">
    <source>
        <dbReference type="PIRSR" id="PIRSR600821-52"/>
    </source>
</evidence>
<dbReference type="FunFam" id="3.20.20.10:FF:000002">
    <property type="entry name" value="Alanine racemase"/>
    <property type="match status" value="1"/>
</dbReference>
<dbReference type="SUPFAM" id="SSF51419">
    <property type="entry name" value="PLP-binding barrel"/>
    <property type="match status" value="1"/>
</dbReference>
<feature type="modified residue" description="N6-(pyridoxal phosphate)lysine" evidence="4 5">
    <location>
        <position position="43"/>
    </location>
</feature>
<dbReference type="SUPFAM" id="SSF50621">
    <property type="entry name" value="Alanine racemase C-terminal domain-like"/>
    <property type="match status" value="1"/>
</dbReference>
<evidence type="ECO:0000256" key="4">
    <source>
        <dbReference type="HAMAP-Rule" id="MF_01201"/>
    </source>
</evidence>
<feature type="domain" description="Alanine racemase C-terminal" evidence="7">
    <location>
        <begin position="250"/>
        <end position="377"/>
    </location>
</feature>
<dbReference type="InterPro" id="IPR000821">
    <property type="entry name" value="Ala_racemase"/>
</dbReference>
<evidence type="ECO:0000256" key="1">
    <source>
        <dbReference type="ARBA" id="ARBA00001933"/>
    </source>
</evidence>
<proteinExistence type="inferred from homology"/>
<accession>A0A162TX70</accession>
<dbReference type="Proteomes" id="UP000077421">
    <property type="component" value="Unassembled WGS sequence"/>
</dbReference>
<comment type="cofactor">
    <cofactor evidence="1 4 5">
        <name>pyridoxal 5'-phosphate</name>
        <dbReference type="ChEBI" id="CHEBI:597326"/>
    </cofactor>
</comment>
<reference evidence="9 11" key="2">
    <citation type="submission" date="2017-02" db="EMBL/GenBank/DDBJ databases">
        <title>Draft genome of Acidibacillus ferrooxidans Huett2.</title>
        <authorList>
            <person name="Schopf S."/>
        </authorList>
    </citation>
    <scope>NUCLEOTIDE SEQUENCE [LARGE SCALE GENOMIC DNA]</scope>
    <source>
        <strain evidence="9 11">Huett2</strain>
    </source>
</reference>
<keyword evidence="2 4" id="KW-0663">Pyridoxal phosphate</keyword>
<dbReference type="EMBL" id="LSUQ01000020">
    <property type="protein sequence ID" value="OAG93907.1"/>
    <property type="molecule type" value="Genomic_DNA"/>
</dbReference>
<evidence type="ECO:0000256" key="3">
    <source>
        <dbReference type="ARBA" id="ARBA00023235"/>
    </source>
</evidence>
<dbReference type="Gene3D" id="3.20.20.10">
    <property type="entry name" value="Alanine racemase"/>
    <property type="match status" value="1"/>
</dbReference>
<sequence>MWVDAGARQRDAWIVVDLESIRHNARLLRAKLAPGVRMMACVKAYAYGHEPVETARALLAEGVEELCVATIEEGVLLRAAGIRAPILILGAFPCESAETLIANDLTVTVFAETHITALAKAGRALGLSPKVHLKVDTGMTRLGVRTEDELLDVAQLCISRGLFIAGIYTHFAFADEALDETFTDRQLAMFQNAVARLRAAGIDPGVVHAANSAGLLRSPSYHLDMVRPGIALYGYHPAPQWGQALALRPALSVYARIVRIADVPAGTSVGYGCAYTCAGASRIATLPLGYADGIPRAAGRGAQVDVGGRAAPIVGRVCMDQLMIDVTETDARVGDVVQVYGAALGCAGSLQATADVLETISYELLCRLSMRLPRVITHSVTD</sequence>
<dbReference type="InterPro" id="IPR001608">
    <property type="entry name" value="Ala_racemase_N"/>
</dbReference>
<feature type="binding site" evidence="4 6">
    <location>
        <position position="141"/>
    </location>
    <ligand>
        <name>substrate</name>
    </ligand>
</feature>
<comment type="caution">
    <text evidence="9">The sequence shown here is derived from an EMBL/GenBank/DDBJ whole genome shotgun (WGS) entry which is preliminary data.</text>
</comment>
<dbReference type="GO" id="GO:0030170">
    <property type="term" value="F:pyridoxal phosphate binding"/>
    <property type="evidence" value="ECO:0007669"/>
    <property type="project" value="UniProtKB-UniRule"/>
</dbReference>
<evidence type="ECO:0000313" key="9">
    <source>
        <dbReference type="EMBL" id="OPG17707.1"/>
    </source>
</evidence>
<comment type="function">
    <text evidence="4">Catalyzes the interconversion of L-alanine and D-alanine. May also act on other amino acids.</text>
</comment>
<dbReference type="AlphaFoldDB" id="A0A162TX70"/>
<dbReference type="GO" id="GO:0005829">
    <property type="term" value="C:cytosol"/>
    <property type="evidence" value="ECO:0007669"/>
    <property type="project" value="TreeGrafter"/>
</dbReference>
<dbReference type="HAMAP" id="MF_01201">
    <property type="entry name" value="Ala_racemase"/>
    <property type="match status" value="1"/>
</dbReference>
<comment type="similarity">
    <text evidence="4">Belongs to the alanine racemase family.</text>
</comment>
<gene>
    <name evidence="8" type="ORF">AYW79_08185</name>
    <name evidence="9" type="ORF">B2M26_00750</name>
</gene>
<dbReference type="UniPathway" id="UPA00042">
    <property type="reaction ID" value="UER00497"/>
</dbReference>
<evidence type="ECO:0000256" key="5">
    <source>
        <dbReference type="PIRSR" id="PIRSR600821-50"/>
    </source>
</evidence>
<dbReference type="PRINTS" id="PR00992">
    <property type="entry name" value="ALARACEMASE"/>
</dbReference>
<dbReference type="GO" id="GO:0030632">
    <property type="term" value="P:D-alanine biosynthetic process"/>
    <property type="evidence" value="ECO:0007669"/>
    <property type="project" value="UniProtKB-UniRule"/>
</dbReference>
<dbReference type="NCBIfam" id="TIGR00492">
    <property type="entry name" value="alr"/>
    <property type="match status" value="1"/>
</dbReference>
<keyword evidence="11" id="KW-1185">Reference proteome</keyword>
<protein>
    <recommendedName>
        <fullName evidence="4">Alanine racemase</fullName>
        <ecNumber evidence="4">5.1.1.1</ecNumber>
    </recommendedName>
</protein>
<evidence type="ECO:0000313" key="8">
    <source>
        <dbReference type="EMBL" id="OAG93907.1"/>
    </source>
</evidence>
<dbReference type="PANTHER" id="PTHR30511:SF0">
    <property type="entry name" value="ALANINE RACEMASE, CATABOLIC-RELATED"/>
    <property type="match status" value="1"/>
</dbReference>
<dbReference type="Pfam" id="PF01168">
    <property type="entry name" value="Ala_racemase_N"/>
    <property type="match status" value="1"/>
</dbReference>
<dbReference type="Proteomes" id="UP000190229">
    <property type="component" value="Unassembled WGS sequence"/>
</dbReference>
<evidence type="ECO:0000313" key="11">
    <source>
        <dbReference type="Proteomes" id="UP000190229"/>
    </source>
</evidence>
<dbReference type="EC" id="5.1.1.1" evidence="4"/>
<dbReference type="Gene3D" id="2.40.37.10">
    <property type="entry name" value="Lyase, Ornithine Decarboxylase, Chain A, domain 1"/>
    <property type="match status" value="1"/>
</dbReference>
<dbReference type="PANTHER" id="PTHR30511">
    <property type="entry name" value="ALANINE RACEMASE"/>
    <property type="match status" value="1"/>
</dbReference>
<evidence type="ECO:0000259" key="7">
    <source>
        <dbReference type="SMART" id="SM01005"/>
    </source>
</evidence>
<dbReference type="InterPro" id="IPR011079">
    <property type="entry name" value="Ala_racemase_C"/>
</dbReference>
<comment type="pathway">
    <text evidence="4">Amino-acid biosynthesis; D-alanine biosynthesis; D-alanine from L-alanine: step 1/1.</text>
</comment>
<dbReference type="InterPro" id="IPR009006">
    <property type="entry name" value="Ala_racemase/Decarboxylase_C"/>
</dbReference>